<name>A0AAP5MC04_9CYAN</name>
<feature type="signal peptide" evidence="1">
    <location>
        <begin position="1"/>
        <end position="19"/>
    </location>
</feature>
<evidence type="ECO:0000313" key="3">
    <source>
        <dbReference type="Proteomes" id="UP000667802"/>
    </source>
</evidence>
<dbReference type="AlphaFoldDB" id="A0AAP5MC04"/>
<dbReference type="RefSeq" id="WP_208345425.1">
    <property type="nucleotide sequence ID" value="NZ_CAWQFN010000666.1"/>
</dbReference>
<evidence type="ECO:0000256" key="1">
    <source>
        <dbReference type="SAM" id="SignalP"/>
    </source>
</evidence>
<evidence type="ECO:0000313" key="2">
    <source>
        <dbReference type="EMBL" id="MDR9899810.1"/>
    </source>
</evidence>
<feature type="chain" id="PRO_5042945859" evidence="1">
    <location>
        <begin position="20"/>
        <end position="106"/>
    </location>
</feature>
<keyword evidence="3" id="KW-1185">Reference proteome</keyword>
<protein>
    <submittedName>
        <fullName evidence="2">Uncharacterized protein</fullName>
    </submittedName>
</protein>
<reference evidence="3" key="1">
    <citation type="journal article" date="2021" name="Science">
        <title>Hunting the eagle killer: A cyanobacterial neurotoxin causes vacuolar myelinopathy.</title>
        <authorList>
            <person name="Breinlinger S."/>
            <person name="Phillips T.J."/>
            <person name="Haram B.N."/>
            <person name="Mares J."/>
            <person name="Martinez Yerena J.A."/>
            <person name="Hrouzek P."/>
            <person name="Sobotka R."/>
            <person name="Henderson W.M."/>
            <person name="Schmieder P."/>
            <person name="Williams S.M."/>
            <person name="Lauderdale J.D."/>
            <person name="Wilde H.D."/>
            <person name="Gerrin W."/>
            <person name="Kust A."/>
            <person name="Washington J.W."/>
            <person name="Wagner C."/>
            <person name="Geier B."/>
            <person name="Liebeke M."/>
            <person name="Enke H."/>
            <person name="Niedermeyer T.H.J."/>
            <person name="Wilde S.B."/>
        </authorList>
    </citation>
    <scope>NUCLEOTIDE SEQUENCE [LARGE SCALE GENOMIC DNA]</scope>
    <source>
        <strain evidence="3">Thurmond2011</strain>
    </source>
</reference>
<sequence>MSINKKLLTSCIASIAVLASILGTAGRVQGVQSLVNVSTDRENTVAQISRDYRPYPTPKYLAESWERRRWARYNRCIHRVHFHHQWRCDYILQERNPFMRHDRYYQ</sequence>
<keyword evidence="1" id="KW-0732">Signal</keyword>
<organism evidence="2 3">
    <name type="scientific">Aetokthonos hydrillicola Thurmond2011</name>
    <dbReference type="NCBI Taxonomy" id="2712845"/>
    <lineage>
        <taxon>Bacteria</taxon>
        <taxon>Bacillati</taxon>
        <taxon>Cyanobacteriota</taxon>
        <taxon>Cyanophyceae</taxon>
        <taxon>Nostocales</taxon>
        <taxon>Hapalosiphonaceae</taxon>
        <taxon>Aetokthonos</taxon>
    </lineage>
</organism>
<dbReference type="EMBL" id="JAALHA020000027">
    <property type="protein sequence ID" value="MDR9899810.1"/>
    <property type="molecule type" value="Genomic_DNA"/>
</dbReference>
<comment type="caution">
    <text evidence="2">The sequence shown here is derived from an EMBL/GenBank/DDBJ whole genome shotgun (WGS) entry which is preliminary data.</text>
</comment>
<accession>A0AAP5MC04</accession>
<dbReference type="Proteomes" id="UP000667802">
    <property type="component" value="Unassembled WGS sequence"/>
</dbReference>
<proteinExistence type="predicted"/>
<gene>
    <name evidence="2" type="ORF">G7B40_035420</name>
</gene>